<keyword evidence="2" id="KW-1185">Reference proteome</keyword>
<dbReference type="EMBL" id="SOCP01000011">
    <property type="protein sequence ID" value="TDV46285.1"/>
    <property type="molecule type" value="Genomic_DNA"/>
</dbReference>
<protein>
    <submittedName>
        <fullName evidence="1">Uncharacterized protein</fullName>
    </submittedName>
</protein>
<organism evidence="1 2">
    <name type="scientific">Actinophytocola oryzae</name>
    <dbReference type="NCBI Taxonomy" id="502181"/>
    <lineage>
        <taxon>Bacteria</taxon>
        <taxon>Bacillati</taxon>
        <taxon>Actinomycetota</taxon>
        <taxon>Actinomycetes</taxon>
        <taxon>Pseudonocardiales</taxon>
        <taxon>Pseudonocardiaceae</taxon>
    </lineage>
</organism>
<proteinExistence type="predicted"/>
<evidence type="ECO:0000313" key="2">
    <source>
        <dbReference type="Proteomes" id="UP000294927"/>
    </source>
</evidence>
<dbReference type="Proteomes" id="UP000294927">
    <property type="component" value="Unassembled WGS sequence"/>
</dbReference>
<gene>
    <name evidence="1" type="ORF">CLV71_111244</name>
</gene>
<evidence type="ECO:0000313" key="1">
    <source>
        <dbReference type="EMBL" id="TDV46285.1"/>
    </source>
</evidence>
<dbReference type="AlphaFoldDB" id="A0A4R7VBD2"/>
<comment type="caution">
    <text evidence="1">The sequence shown here is derived from an EMBL/GenBank/DDBJ whole genome shotgun (WGS) entry which is preliminary data.</text>
</comment>
<reference evidence="1 2" key="1">
    <citation type="submission" date="2019-03" db="EMBL/GenBank/DDBJ databases">
        <title>Genomic Encyclopedia of Archaeal and Bacterial Type Strains, Phase II (KMG-II): from individual species to whole genera.</title>
        <authorList>
            <person name="Goeker M."/>
        </authorList>
    </citation>
    <scope>NUCLEOTIDE SEQUENCE [LARGE SCALE GENOMIC DNA]</scope>
    <source>
        <strain evidence="1 2">DSM 45499</strain>
    </source>
</reference>
<sequence length="81" mass="9233">MAIKFTPELLDSVTAALGKRIEASGVLLRSPNCLERGRVTRPDSFDLVYFDSNVFIRYMRRMPGWELVDRLIRAAEANQST</sequence>
<accession>A0A4R7VBD2</accession>
<name>A0A4R7VBD2_9PSEU</name>